<gene>
    <name evidence="7" type="ORF">SmJEL517_g03176</name>
</gene>
<feature type="compositionally biased region" description="Low complexity" evidence="6">
    <location>
        <begin position="167"/>
        <end position="213"/>
    </location>
</feature>
<evidence type="ECO:0000256" key="1">
    <source>
        <dbReference type="ARBA" id="ARBA00004123"/>
    </source>
</evidence>
<feature type="compositionally biased region" description="Polar residues" evidence="6">
    <location>
        <begin position="136"/>
        <end position="158"/>
    </location>
</feature>
<dbReference type="PANTHER" id="PTHR48068:SF4">
    <property type="entry name" value="TATA-BOX BINDING PROTEIN ASSOCIATED FACTOR 9"/>
    <property type="match status" value="1"/>
</dbReference>
<evidence type="ECO:0000313" key="7">
    <source>
        <dbReference type="EMBL" id="TPX34030.1"/>
    </source>
</evidence>
<dbReference type="InterPro" id="IPR051431">
    <property type="entry name" value="TFIID_subunit_9"/>
</dbReference>
<comment type="subcellular location">
    <subcellularLocation>
        <location evidence="1">Nucleus</location>
    </subcellularLocation>
</comment>
<organism evidence="7 8">
    <name type="scientific">Synchytrium microbalum</name>
    <dbReference type="NCBI Taxonomy" id="1806994"/>
    <lineage>
        <taxon>Eukaryota</taxon>
        <taxon>Fungi</taxon>
        <taxon>Fungi incertae sedis</taxon>
        <taxon>Chytridiomycota</taxon>
        <taxon>Chytridiomycota incertae sedis</taxon>
        <taxon>Chytridiomycetes</taxon>
        <taxon>Synchytriales</taxon>
        <taxon>Synchytriaceae</taxon>
        <taxon>Synchytrium</taxon>
    </lineage>
</organism>
<dbReference type="AlphaFoldDB" id="A0A507BXI6"/>
<proteinExistence type="inferred from homology"/>
<sequence length="230" mass="25811">MATGSTSQALGTLEGDTAQDASQIPRDARLISLLLQSMGIEEYEPRVLHQLLEFMHRYVLDVLNDSMVVADHAGRQEINNADLELAVLSRLEHSFALPPSHDALLELAASKNSIPLPSIAEKFGFRVPPEARTLTSPNFVVTPIPTNQTPEGTHSSGIPQKRKQEMQQHQQGMQMHQQQQQMPQMNPMNQQQQMMPPQQQPMGYVPQQPMYMPASETRPSQDDDEDYDMA</sequence>
<dbReference type="RefSeq" id="XP_031024872.1">
    <property type="nucleotide sequence ID" value="XM_031169104.1"/>
</dbReference>
<dbReference type="GeneID" id="42004401"/>
<dbReference type="GO" id="GO:0005669">
    <property type="term" value="C:transcription factor TFIID complex"/>
    <property type="evidence" value="ECO:0007669"/>
    <property type="project" value="TreeGrafter"/>
</dbReference>
<dbReference type="InterPro" id="IPR009072">
    <property type="entry name" value="Histone-fold"/>
</dbReference>
<dbReference type="InterPro" id="IPR003162">
    <property type="entry name" value="TFIID-31"/>
</dbReference>
<dbReference type="Proteomes" id="UP000319731">
    <property type="component" value="Unassembled WGS sequence"/>
</dbReference>
<dbReference type="PANTHER" id="PTHR48068">
    <property type="entry name" value="TAF9 RNA POLYMERASE II, TATA BOX-BINDING PROTEIN (TBP)-ASSOCIATED FACTOR"/>
    <property type="match status" value="1"/>
</dbReference>
<dbReference type="CDD" id="cd07979">
    <property type="entry name" value="HFD_TAF9"/>
    <property type="match status" value="1"/>
</dbReference>
<evidence type="ECO:0000256" key="6">
    <source>
        <dbReference type="SAM" id="MobiDB-lite"/>
    </source>
</evidence>
<keyword evidence="5" id="KW-0539">Nucleus</keyword>
<evidence type="ECO:0000256" key="2">
    <source>
        <dbReference type="ARBA" id="ARBA00007646"/>
    </source>
</evidence>
<evidence type="ECO:0000256" key="5">
    <source>
        <dbReference type="ARBA" id="ARBA00023242"/>
    </source>
</evidence>
<evidence type="ECO:0000256" key="4">
    <source>
        <dbReference type="ARBA" id="ARBA00023163"/>
    </source>
</evidence>
<protein>
    <recommendedName>
        <fullName evidence="9">Transcription initiation factor TFIID subunit 9</fullName>
    </recommendedName>
</protein>
<comment type="caution">
    <text evidence="7">The sequence shown here is derived from an EMBL/GenBank/DDBJ whole genome shotgun (WGS) entry which is preliminary data.</text>
</comment>
<accession>A0A507BXI6</accession>
<dbReference type="GO" id="GO:0003713">
    <property type="term" value="F:transcription coactivator activity"/>
    <property type="evidence" value="ECO:0007669"/>
    <property type="project" value="TreeGrafter"/>
</dbReference>
<reference evidence="7 8" key="1">
    <citation type="journal article" date="2019" name="Sci. Rep.">
        <title>Comparative genomics of chytrid fungi reveal insights into the obligate biotrophic and pathogenic lifestyle of Synchytrium endobioticum.</title>
        <authorList>
            <person name="van de Vossenberg B.T.L.H."/>
            <person name="Warris S."/>
            <person name="Nguyen H.D.T."/>
            <person name="van Gent-Pelzer M.P.E."/>
            <person name="Joly D.L."/>
            <person name="van de Geest H.C."/>
            <person name="Bonants P.J.M."/>
            <person name="Smith D.S."/>
            <person name="Levesque C.A."/>
            <person name="van der Lee T.A.J."/>
        </authorList>
    </citation>
    <scope>NUCLEOTIDE SEQUENCE [LARGE SCALE GENOMIC DNA]</scope>
    <source>
        <strain evidence="7 8">JEL517</strain>
    </source>
</reference>
<comment type="similarity">
    <text evidence="2">Belongs to the TAF9 family.</text>
</comment>
<name>A0A507BXI6_9FUNG</name>
<keyword evidence="8" id="KW-1185">Reference proteome</keyword>
<dbReference type="EMBL" id="QEAO01000016">
    <property type="protein sequence ID" value="TPX34030.1"/>
    <property type="molecule type" value="Genomic_DNA"/>
</dbReference>
<evidence type="ECO:0000256" key="3">
    <source>
        <dbReference type="ARBA" id="ARBA00023015"/>
    </source>
</evidence>
<feature type="region of interest" description="Disordered" evidence="6">
    <location>
        <begin position="136"/>
        <end position="230"/>
    </location>
</feature>
<dbReference type="GO" id="GO:0051123">
    <property type="term" value="P:RNA polymerase II preinitiation complex assembly"/>
    <property type="evidence" value="ECO:0007669"/>
    <property type="project" value="TreeGrafter"/>
</dbReference>
<dbReference type="Pfam" id="PF02291">
    <property type="entry name" value="TFIID-31kDa"/>
    <property type="match status" value="1"/>
</dbReference>
<dbReference type="SUPFAM" id="SSF47113">
    <property type="entry name" value="Histone-fold"/>
    <property type="match status" value="1"/>
</dbReference>
<dbReference type="OrthoDB" id="341924at2759"/>
<dbReference type="GO" id="GO:0016251">
    <property type="term" value="F:RNA polymerase II general transcription initiation factor activity"/>
    <property type="evidence" value="ECO:0007669"/>
    <property type="project" value="TreeGrafter"/>
</dbReference>
<keyword evidence="3" id="KW-0805">Transcription regulation</keyword>
<keyword evidence="4" id="KW-0804">Transcription</keyword>
<dbReference type="GO" id="GO:0046982">
    <property type="term" value="F:protein heterodimerization activity"/>
    <property type="evidence" value="ECO:0007669"/>
    <property type="project" value="InterPro"/>
</dbReference>
<dbReference type="Gene3D" id="1.10.20.10">
    <property type="entry name" value="Histone, subunit A"/>
    <property type="match status" value="1"/>
</dbReference>
<dbReference type="STRING" id="1806994.A0A507BXI6"/>
<dbReference type="GO" id="GO:0000124">
    <property type="term" value="C:SAGA complex"/>
    <property type="evidence" value="ECO:0007669"/>
    <property type="project" value="TreeGrafter"/>
</dbReference>
<evidence type="ECO:0008006" key="9">
    <source>
        <dbReference type="Google" id="ProtNLM"/>
    </source>
</evidence>
<evidence type="ECO:0000313" key="8">
    <source>
        <dbReference type="Proteomes" id="UP000319731"/>
    </source>
</evidence>